<dbReference type="InterPro" id="IPR011991">
    <property type="entry name" value="ArsR-like_HTH"/>
</dbReference>
<dbReference type="InterPro" id="IPR036388">
    <property type="entry name" value="WH-like_DNA-bd_sf"/>
</dbReference>
<organism evidence="5 6">
    <name type="scientific">Piscinibacter terrae</name>
    <dbReference type="NCBI Taxonomy" id="2496871"/>
    <lineage>
        <taxon>Bacteria</taxon>
        <taxon>Pseudomonadati</taxon>
        <taxon>Pseudomonadota</taxon>
        <taxon>Betaproteobacteria</taxon>
        <taxon>Burkholderiales</taxon>
        <taxon>Sphaerotilaceae</taxon>
        <taxon>Piscinibacter</taxon>
    </lineage>
</organism>
<dbReference type="SUPFAM" id="SSF54909">
    <property type="entry name" value="Dimeric alpha+beta barrel"/>
    <property type="match status" value="1"/>
</dbReference>
<evidence type="ECO:0000313" key="6">
    <source>
        <dbReference type="Proteomes" id="UP000267464"/>
    </source>
</evidence>
<dbReference type="GO" id="GO:0006355">
    <property type="term" value="P:regulation of DNA-templated transcription"/>
    <property type="evidence" value="ECO:0007669"/>
    <property type="project" value="UniProtKB-ARBA"/>
</dbReference>
<dbReference type="InterPro" id="IPR011008">
    <property type="entry name" value="Dimeric_a/b-barrel"/>
</dbReference>
<keyword evidence="1" id="KW-0805">Transcription regulation</keyword>
<dbReference type="SMART" id="SM00344">
    <property type="entry name" value="HTH_ASNC"/>
    <property type="match status" value="1"/>
</dbReference>
<dbReference type="AlphaFoldDB" id="A0A3N7JYC1"/>
<dbReference type="GO" id="GO:0005829">
    <property type="term" value="C:cytosol"/>
    <property type="evidence" value="ECO:0007669"/>
    <property type="project" value="TreeGrafter"/>
</dbReference>
<dbReference type="InterPro" id="IPR036390">
    <property type="entry name" value="WH_DNA-bd_sf"/>
</dbReference>
<dbReference type="Pfam" id="PF13412">
    <property type="entry name" value="HTH_24"/>
    <property type="match status" value="1"/>
</dbReference>
<name>A0A3N7JYC1_9BURK</name>
<dbReference type="InterPro" id="IPR019888">
    <property type="entry name" value="Tscrpt_reg_AsnC-like"/>
</dbReference>
<feature type="domain" description="HTH asnC-type" evidence="4">
    <location>
        <begin position="19"/>
        <end position="80"/>
    </location>
</feature>
<proteinExistence type="predicted"/>
<dbReference type="PANTHER" id="PTHR30154">
    <property type="entry name" value="LEUCINE-RESPONSIVE REGULATORY PROTEIN"/>
    <property type="match status" value="1"/>
</dbReference>
<evidence type="ECO:0000313" key="5">
    <source>
        <dbReference type="EMBL" id="RQP23855.1"/>
    </source>
</evidence>
<dbReference type="PROSITE" id="PS50956">
    <property type="entry name" value="HTH_ASNC_2"/>
    <property type="match status" value="1"/>
</dbReference>
<keyword evidence="2" id="KW-0238">DNA-binding</keyword>
<dbReference type="GO" id="GO:0043200">
    <property type="term" value="P:response to amino acid"/>
    <property type="evidence" value="ECO:0007669"/>
    <property type="project" value="TreeGrafter"/>
</dbReference>
<reference evidence="5 6" key="2">
    <citation type="submission" date="2018-12" db="EMBL/GenBank/DDBJ databases">
        <title>Rhizobacter gummiphilus sp. nov., a rubber-degrading bacterium isolated from the soil of a botanical garden in Japan.</title>
        <authorList>
            <person name="Shunsuke S.S."/>
        </authorList>
    </citation>
    <scope>NUCLEOTIDE SEQUENCE [LARGE SCALE GENOMIC DNA]</scope>
    <source>
        <strain evidence="5 6">S-16</strain>
    </source>
</reference>
<dbReference type="CDD" id="cd00090">
    <property type="entry name" value="HTH_ARSR"/>
    <property type="match status" value="1"/>
</dbReference>
<evidence type="ECO:0000256" key="1">
    <source>
        <dbReference type="ARBA" id="ARBA00023015"/>
    </source>
</evidence>
<dbReference type="InterPro" id="IPR019887">
    <property type="entry name" value="Tscrpt_reg_AsnC/Lrp_C"/>
</dbReference>
<evidence type="ECO:0000256" key="3">
    <source>
        <dbReference type="ARBA" id="ARBA00023163"/>
    </source>
</evidence>
<dbReference type="GO" id="GO:0043565">
    <property type="term" value="F:sequence-specific DNA binding"/>
    <property type="evidence" value="ECO:0007669"/>
    <property type="project" value="InterPro"/>
</dbReference>
<dbReference type="InterPro" id="IPR019885">
    <property type="entry name" value="Tscrpt_reg_HTH_AsnC-type_CS"/>
</dbReference>
<dbReference type="Gene3D" id="1.10.10.10">
    <property type="entry name" value="Winged helix-like DNA-binding domain superfamily/Winged helix DNA-binding domain"/>
    <property type="match status" value="1"/>
</dbReference>
<dbReference type="PROSITE" id="PS00519">
    <property type="entry name" value="HTH_ASNC_1"/>
    <property type="match status" value="1"/>
</dbReference>
<accession>A0A3N7JYC1</accession>
<sequence length="172" mass="19265">MVYFAHVNQRVPMSRTSELTDVEMTILEELQRDARLSSTDLADKLNLSVTPTWRRVKRLEEAGLIRGYHALLDAKRLGFGIESFLMVSVHSHDERNIQLFEAAVAAIDEVISCHMVSGGGDYLLHVVAKDMDSYSDFITRVAGTLPGVRETRSAFVLRTMKQFAGLPVRRAG</sequence>
<dbReference type="InterPro" id="IPR000485">
    <property type="entry name" value="AsnC-type_HTH_dom"/>
</dbReference>
<dbReference type="EMBL" id="QUSW01000004">
    <property type="protein sequence ID" value="RQP23855.1"/>
    <property type="molecule type" value="Genomic_DNA"/>
</dbReference>
<evidence type="ECO:0000259" key="4">
    <source>
        <dbReference type="PROSITE" id="PS50956"/>
    </source>
</evidence>
<dbReference type="Pfam" id="PF01037">
    <property type="entry name" value="AsnC_trans_reg"/>
    <property type="match status" value="1"/>
</dbReference>
<keyword evidence="3" id="KW-0804">Transcription</keyword>
<protein>
    <submittedName>
        <fullName evidence="5">Lrp/AsnC family transcriptional regulator</fullName>
    </submittedName>
</protein>
<dbReference type="Proteomes" id="UP000267464">
    <property type="component" value="Unassembled WGS sequence"/>
</dbReference>
<gene>
    <name evidence="5" type="ORF">DZC73_17225</name>
</gene>
<dbReference type="Gene3D" id="3.30.70.920">
    <property type="match status" value="1"/>
</dbReference>
<dbReference type="PRINTS" id="PR00033">
    <property type="entry name" value="HTHASNC"/>
</dbReference>
<comment type="caution">
    <text evidence="5">The sequence shown here is derived from an EMBL/GenBank/DDBJ whole genome shotgun (WGS) entry which is preliminary data.</text>
</comment>
<dbReference type="SUPFAM" id="SSF46785">
    <property type="entry name" value="Winged helix' DNA-binding domain"/>
    <property type="match status" value="1"/>
</dbReference>
<dbReference type="PANTHER" id="PTHR30154:SF34">
    <property type="entry name" value="TRANSCRIPTIONAL REGULATOR AZLB"/>
    <property type="match status" value="1"/>
</dbReference>
<evidence type="ECO:0000256" key="2">
    <source>
        <dbReference type="ARBA" id="ARBA00023125"/>
    </source>
</evidence>
<reference evidence="5 6" key="1">
    <citation type="submission" date="2018-08" db="EMBL/GenBank/DDBJ databases">
        <authorList>
            <person name="Khan S.A."/>
            <person name="Jeon C.O."/>
            <person name="Chun B.H."/>
            <person name="Jeong S.E."/>
        </authorList>
    </citation>
    <scope>NUCLEOTIDE SEQUENCE [LARGE SCALE GENOMIC DNA]</scope>
    <source>
        <strain evidence="5 6">S-16</strain>
    </source>
</reference>
<keyword evidence="6" id="KW-1185">Reference proteome</keyword>